<feature type="transmembrane region" description="Helical" evidence="1">
    <location>
        <begin position="131"/>
        <end position="153"/>
    </location>
</feature>
<name>A0A7G9YVV1_9EURY</name>
<accession>A0A7G9YVV1</accession>
<feature type="transmembrane region" description="Helical" evidence="1">
    <location>
        <begin position="33"/>
        <end position="52"/>
    </location>
</feature>
<feature type="transmembrane region" description="Helical" evidence="1">
    <location>
        <begin position="165"/>
        <end position="184"/>
    </location>
</feature>
<keyword evidence="1" id="KW-1133">Transmembrane helix</keyword>
<feature type="transmembrane region" description="Helical" evidence="1">
    <location>
        <begin position="7"/>
        <end position="27"/>
    </location>
</feature>
<protein>
    <submittedName>
        <fullName evidence="2">Uncharacterized protein</fullName>
    </submittedName>
</protein>
<gene>
    <name evidence="2" type="ORF">MDNCFBIC_00005</name>
</gene>
<feature type="transmembrane region" description="Helical" evidence="1">
    <location>
        <begin position="64"/>
        <end position="83"/>
    </location>
</feature>
<dbReference type="AlphaFoldDB" id="A0A7G9YVV1"/>
<proteinExistence type="predicted"/>
<evidence type="ECO:0000313" key="2">
    <source>
        <dbReference type="EMBL" id="QNO52135.1"/>
    </source>
</evidence>
<feature type="transmembrane region" description="Helical" evidence="1">
    <location>
        <begin position="89"/>
        <end position="110"/>
    </location>
</feature>
<reference evidence="2" key="1">
    <citation type="submission" date="2020-06" db="EMBL/GenBank/DDBJ databases">
        <title>Unique genomic features of the anaerobic methanotrophic archaea.</title>
        <authorList>
            <person name="Chadwick G.L."/>
            <person name="Skennerton C.T."/>
            <person name="Laso-Perez R."/>
            <person name="Leu A.O."/>
            <person name="Speth D.R."/>
            <person name="Yu H."/>
            <person name="Morgan-Lang C."/>
            <person name="Hatzenpichler R."/>
            <person name="Goudeau D."/>
            <person name="Malmstrom R."/>
            <person name="Brazelton W.J."/>
            <person name="Woyke T."/>
            <person name="Hallam S.J."/>
            <person name="Tyson G.W."/>
            <person name="Wegener G."/>
            <person name="Boetius A."/>
            <person name="Orphan V."/>
        </authorList>
    </citation>
    <scope>NUCLEOTIDE SEQUENCE</scope>
</reference>
<sequence length="188" mass="21155">MNKKNITTMVLVSLALFIYMLILGTFIPTRPGSIFPTAIGATIGFIVFYVTFGGKLERTLNKIVPIAFGFPIAGLFVGIAKYLKIEMTLQIFIVFLAVGICISVALFRLLEKKTDRKKLERAYKTDERGAMLNEKSATVGFIALSLFLLAYLIRGYLEAGIFDKILLLTLCGGWIVLIFARLYYEWRM</sequence>
<evidence type="ECO:0000256" key="1">
    <source>
        <dbReference type="SAM" id="Phobius"/>
    </source>
</evidence>
<keyword evidence="1" id="KW-0812">Transmembrane</keyword>
<dbReference type="EMBL" id="MT631502">
    <property type="protein sequence ID" value="QNO52135.1"/>
    <property type="molecule type" value="Genomic_DNA"/>
</dbReference>
<organism evidence="2">
    <name type="scientific">Candidatus Methanophagaceae archaeon ANME-1 ERB6</name>
    <dbReference type="NCBI Taxonomy" id="2759912"/>
    <lineage>
        <taxon>Archaea</taxon>
        <taxon>Methanobacteriati</taxon>
        <taxon>Methanobacteriota</taxon>
        <taxon>Stenosarchaea group</taxon>
        <taxon>Methanomicrobia</taxon>
        <taxon>Candidatus Methanophagales</taxon>
        <taxon>Candidatus Methanophagaceae</taxon>
    </lineage>
</organism>
<keyword evidence="1" id="KW-0472">Membrane</keyword>